<dbReference type="Proteomes" id="UP000178435">
    <property type="component" value="Unassembled WGS sequence"/>
</dbReference>
<dbReference type="Pfam" id="PF01218">
    <property type="entry name" value="Coprogen_oxidas"/>
    <property type="match status" value="1"/>
</dbReference>
<comment type="subunit">
    <text evidence="3">Homodimer.</text>
</comment>
<evidence type="ECO:0000313" key="7">
    <source>
        <dbReference type="EMBL" id="OGL46481.1"/>
    </source>
</evidence>
<sequence>MSLIKEVDVFYEQLKNKSLSAFKEIDKAGKIIERKWNTPFGLMEVRLFLGDVFEKAGVSYSSLRIKHPKTGVEVDVRVFEILAYMSNPKVPTCAISLRYRLDDSDKFMGCCDISPSVMIEDDQKYFEDKMKELAKKYGKDFGKLRERSLELFTSKYTGQKILGGRGIAFDLIGEGFEFFKECGETFLEVSLTIIKKRKNEPYTDAEKDKQLHDRGKWVEFNLMEDKGFILGVQAGVPPEAMNFQTLPPIAKFYP</sequence>
<reference evidence="7 8" key="1">
    <citation type="journal article" date="2016" name="Nat. Commun.">
        <title>Thousands of microbial genomes shed light on interconnected biogeochemical processes in an aquifer system.</title>
        <authorList>
            <person name="Anantharaman K."/>
            <person name="Brown C.T."/>
            <person name="Hug L.A."/>
            <person name="Sharon I."/>
            <person name="Castelle C.J."/>
            <person name="Probst A.J."/>
            <person name="Thomas B.C."/>
            <person name="Singh A."/>
            <person name="Wilkins M.J."/>
            <person name="Karaoz U."/>
            <person name="Brodie E.L."/>
            <person name="Williams K.H."/>
            <person name="Hubbard S.S."/>
            <person name="Banfield J.F."/>
        </authorList>
    </citation>
    <scope>NUCLEOTIDE SEQUENCE [LARGE SCALE GENOMIC DNA]</scope>
</reference>
<evidence type="ECO:0000313" key="8">
    <source>
        <dbReference type="Proteomes" id="UP000178435"/>
    </source>
</evidence>
<dbReference type="AlphaFoldDB" id="A0A1F7RYD9"/>
<keyword evidence="5" id="KW-0560">Oxidoreductase</keyword>
<evidence type="ECO:0000256" key="4">
    <source>
        <dbReference type="ARBA" id="ARBA00012869"/>
    </source>
</evidence>
<dbReference type="SUPFAM" id="SSF102886">
    <property type="entry name" value="Coproporphyrinogen III oxidase"/>
    <property type="match status" value="1"/>
</dbReference>
<dbReference type="EC" id="1.3.3.3" evidence="4"/>
<evidence type="ECO:0000256" key="2">
    <source>
        <dbReference type="ARBA" id="ARBA00010644"/>
    </source>
</evidence>
<protein>
    <recommendedName>
        <fullName evidence="4">coproporphyrinogen oxidase</fullName>
        <ecNumber evidence="4">1.3.3.3</ecNumber>
    </recommendedName>
</protein>
<comment type="caution">
    <text evidence="7">The sequence shown here is derived from an EMBL/GenBank/DDBJ whole genome shotgun (WGS) entry which is preliminary data.</text>
</comment>
<name>A0A1F7RYD9_9BACT</name>
<evidence type="ECO:0000256" key="5">
    <source>
        <dbReference type="ARBA" id="ARBA00023002"/>
    </source>
</evidence>
<organism evidence="7 8">
    <name type="scientific">Candidatus Schekmanbacteria bacterium RBG_16_38_11</name>
    <dbReference type="NCBI Taxonomy" id="1817880"/>
    <lineage>
        <taxon>Bacteria</taxon>
        <taxon>Candidatus Schekmaniibacteriota</taxon>
    </lineage>
</organism>
<evidence type="ECO:0000256" key="6">
    <source>
        <dbReference type="ARBA" id="ARBA00023244"/>
    </source>
</evidence>
<accession>A0A1F7RYD9</accession>
<dbReference type="InterPro" id="IPR001260">
    <property type="entry name" value="Coprogen_oxidase_aer"/>
</dbReference>
<dbReference type="GO" id="GO:0004109">
    <property type="term" value="F:coproporphyrinogen oxidase activity"/>
    <property type="evidence" value="ECO:0007669"/>
    <property type="project" value="UniProtKB-EC"/>
</dbReference>
<comment type="similarity">
    <text evidence="2">Belongs to the aerobic coproporphyrinogen-III oxidase family.</text>
</comment>
<dbReference type="InterPro" id="IPR036406">
    <property type="entry name" value="Coprogen_oxidase_aer_sf"/>
</dbReference>
<dbReference type="PRINTS" id="PR00073">
    <property type="entry name" value="COPRGNOXDASE"/>
</dbReference>
<dbReference type="PANTHER" id="PTHR10755">
    <property type="entry name" value="COPROPORPHYRINOGEN III OXIDASE, MITOCHONDRIAL"/>
    <property type="match status" value="1"/>
</dbReference>
<gene>
    <name evidence="7" type="ORF">A2149_07880</name>
</gene>
<comment type="pathway">
    <text evidence="1">Porphyrin-containing compound metabolism; protoporphyrin-IX biosynthesis; protoporphyrinogen-IX from coproporphyrinogen-III (O2 route): step 1/1.</text>
</comment>
<dbReference type="Gene3D" id="3.40.1500.10">
    <property type="entry name" value="Coproporphyrinogen III oxidase, aerobic"/>
    <property type="match status" value="1"/>
</dbReference>
<dbReference type="GO" id="GO:0006782">
    <property type="term" value="P:protoporphyrinogen IX biosynthetic process"/>
    <property type="evidence" value="ECO:0007669"/>
    <property type="project" value="TreeGrafter"/>
</dbReference>
<evidence type="ECO:0000256" key="3">
    <source>
        <dbReference type="ARBA" id="ARBA00011738"/>
    </source>
</evidence>
<dbReference type="PANTHER" id="PTHR10755:SF0">
    <property type="entry name" value="OXYGEN-DEPENDENT COPROPORPHYRINOGEN-III OXIDASE, MITOCHONDRIAL"/>
    <property type="match status" value="1"/>
</dbReference>
<dbReference type="GO" id="GO:0005737">
    <property type="term" value="C:cytoplasm"/>
    <property type="evidence" value="ECO:0007669"/>
    <property type="project" value="TreeGrafter"/>
</dbReference>
<dbReference type="EMBL" id="MGDF01000046">
    <property type="protein sequence ID" value="OGL46481.1"/>
    <property type="molecule type" value="Genomic_DNA"/>
</dbReference>
<evidence type="ECO:0000256" key="1">
    <source>
        <dbReference type="ARBA" id="ARBA00005168"/>
    </source>
</evidence>
<proteinExistence type="inferred from homology"/>
<keyword evidence="6" id="KW-0627">Porphyrin biosynthesis</keyword>